<keyword evidence="5" id="KW-0732">Signal</keyword>
<keyword evidence="10" id="KW-1185">Reference proteome</keyword>
<comment type="subunit">
    <text evidence="3">Monomer.</text>
</comment>
<dbReference type="SUPFAM" id="SSF51905">
    <property type="entry name" value="FAD/NAD(P)-binding domain"/>
    <property type="match status" value="1"/>
</dbReference>
<dbReference type="InterPro" id="IPR012132">
    <property type="entry name" value="GMC_OxRdtase"/>
</dbReference>
<proteinExistence type="inferred from homology"/>
<dbReference type="EMBL" id="JADNYJ010000023">
    <property type="protein sequence ID" value="KAF8905217.1"/>
    <property type="molecule type" value="Genomic_DNA"/>
</dbReference>
<organism evidence="9 10">
    <name type="scientific">Gymnopilus junonius</name>
    <name type="common">Spectacular rustgill mushroom</name>
    <name type="synonym">Gymnopilus spectabilis subsp. junonius</name>
    <dbReference type="NCBI Taxonomy" id="109634"/>
    <lineage>
        <taxon>Eukaryota</taxon>
        <taxon>Fungi</taxon>
        <taxon>Dikarya</taxon>
        <taxon>Basidiomycota</taxon>
        <taxon>Agaricomycotina</taxon>
        <taxon>Agaricomycetes</taxon>
        <taxon>Agaricomycetidae</taxon>
        <taxon>Agaricales</taxon>
        <taxon>Agaricineae</taxon>
        <taxon>Hymenogastraceae</taxon>
        <taxon>Gymnopilus</taxon>
    </lineage>
</organism>
<keyword evidence="7" id="KW-0560">Oxidoreductase</keyword>
<dbReference type="InterPro" id="IPR036188">
    <property type="entry name" value="FAD/NAD-bd_sf"/>
</dbReference>
<gene>
    <name evidence="9" type="ORF">CPB84DRAFT_1745544</name>
</gene>
<dbReference type="AlphaFoldDB" id="A0A9P5TPD2"/>
<reference evidence="9" key="1">
    <citation type="submission" date="2020-11" db="EMBL/GenBank/DDBJ databases">
        <authorList>
            <consortium name="DOE Joint Genome Institute"/>
            <person name="Ahrendt S."/>
            <person name="Riley R."/>
            <person name="Andreopoulos W."/>
            <person name="LaButti K."/>
            <person name="Pangilinan J."/>
            <person name="Ruiz-duenas F.J."/>
            <person name="Barrasa J.M."/>
            <person name="Sanchez-Garcia M."/>
            <person name="Camarero S."/>
            <person name="Miyauchi S."/>
            <person name="Serrano A."/>
            <person name="Linde D."/>
            <person name="Babiker R."/>
            <person name="Drula E."/>
            <person name="Ayuso-Fernandez I."/>
            <person name="Pacheco R."/>
            <person name="Padilla G."/>
            <person name="Ferreira P."/>
            <person name="Barriuso J."/>
            <person name="Kellner H."/>
            <person name="Castanera R."/>
            <person name="Alfaro M."/>
            <person name="Ramirez L."/>
            <person name="Pisabarro A.G."/>
            <person name="Kuo A."/>
            <person name="Tritt A."/>
            <person name="Lipzen A."/>
            <person name="He G."/>
            <person name="Yan M."/>
            <person name="Ng V."/>
            <person name="Cullen D."/>
            <person name="Martin F."/>
            <person name="Rosso M.-N."/>
            <person name="Henrissat B."/>
            <person name="Hibbett D."/>
            <person name="Martinez A.T."/>
            <person name="Grigoriev I.V."/>
        </authorList>
    </citation>
    <scope>NUCLEOTIDE SEQUENCE</scope>
    <source>
        <strain evidence="9">AH 44721</strain>
    </source>
</reference>
<dbReference type="GO" id="GO:0016491">
    <property type="term" value="F:oxidoreductase activity"/>
    <property type="evidence" value="ECO:0007669"/>
    <property type="project" value="UniProtKB-KW"/>
</dbReference>
<keyword evidence="8" id="KW-0325">Glycoprotein</keyword>
<evidence type="ECO:0000313" key="10">
    <source>
        <dbReference type="Proteomes" id="UP000724874"/>
    </source>
</evidence>
<dbReference type="GO" id="GO:0050660">
    <property type="term" value="F:flavin adenine dinucleotide binding"/>
    <property type="evidence" value="ECO:0007669"/>
    <property type="project" value="InterPro"/>
</dbReference>
<comment type="cofactor">
    <cofactor evidence="1">
        <name>FAD</name>
        <dbReference type="ChEBI" id="CHEBI:57692"/>
    </cofactor>
</comment>
<name>A0A9P5TPD2_GYMJU</name>
<evidence type="ECO:0000256" key="5">
    <source>
        <dbReference type="ARBA" id="ARBA00022729"/>
    </source>
</evidence>
<sequence length="259" mass="28246">MPFITIEDVVRCKAFDYVVIGGGIGLATAVCLSEDPSATVLVLEAGASESFEVPNIDIPAQGTSAINAYIWSKLPAVDISAFKKLSNLGWNWKDYHEYSKKLEIGKLGPVQVAIAPHVHTIDKLFQEMMVQKGLKKIDDPYGGNITGTWMAASSLDPKISSKSLGCTATSIEFVQGRATREVKVDKEVILSTGIGQPEVLFKIGIDIVINLPGIGENAVQEHIFVTWRLRAIALHGKMRTRLTVQLKKVKDQLEQTTIG</sequence>
<evidence type="ECO:0000256" key="6">
    <source>
        <dbReference type="ARBA" id="ARBA00022827"/>
    </source>
</evidence>
<comment type="caution">
    <text evidence="9">The sequence shown here is derived from an EMBL/GenBank/DDBJ whole genome shotgun (WGS) entry which is preliminary data.</text>
</comment>
<dbReference type="Gene3D" id="3.50.50.60">
    <property type="entry name" value="FAD/NAD(P)-binding domain"/>
    <property type="match status" value="3"/>
</dbReference>
<evidence type="ECO:0000256" key="4">
    <source>
        <dbReference type="ARBA" id="ARBA00022630"/>
    </source>
</evidence>
<dbReference type="OrthoDB" id="269227at2759"/>
<evidence type="ECO:0000313" key="9">
    <source>
        <dbReference type="EMBL" id="KAF8905217.1"/>
    </source>
</evidence>
<dbReference type="PANTHER" id="PTHR11552">
    <property type="entry name" value="GLUCOSE-METHANOL-CHOLINE GMC OXIDOREDUCTASE"/>
    <property type="match status" value="1"/>
</dbReference>
<evidence type="ECO:0000256" key="3">
    <source>
        <dbReference type="ARBA" id="ARBA00011245"/>
    </source>
</evidence>
<evidence type="ECO:0008006" key="11">
    <source>
        <dbReference type="Google" id="ProtNLM"/>
    </source>
</evidence>
<dbReference type="Gene3D" id="3.30.560.10">
    <property type="entry name" value="Glucose Oxidase, domain 3"/>
    <property type="match status" value="2"/>
</dbReference>
<comment type="similarity">
    <text evidence="2">Belongs to the GMC oxidoreductase family.</text>
</comment>
<protein>
    <recommendedName>
        <fullName evidence="11">Glucose-methanol-choline oxidoreductase N-terminal domain-containing protein</fullName>
    </recommendedName>
</protein>
<evidence type="ECO:0000256" key="1">
    <source>
        <dbReference type="ARBA" id="ARBA00001974"/>
    </source>
</evidence>
<accession>A0A9P5TPD2</accession>
<keyword evidence="4" id="KW-0285">Flavoprotein</keyword>
<evidence type="ECO:0000256" key="2">
    <source>
        <dbReference type="ARBA" id="ARBA00010790"/>
    </source>
</evidence>
<dbReference type="Proteomes" id="UP000724874">
    <property type="component" value="Unassembled WGS sequence"/>
</dbReference>
<dbReference type="PANTHER" id="PTHR11552:SF201">
    <property type="entry name" value="GLUCOSE-METHANOL-CHOLINE OXIDOREDUCTASE N-TERMINAL DOMAIN-CONTAINING PROTEIN"/>
    <property type="match status" value="1"/>
</dbReference>
<evidence type="ECO:0000256" key="8">
    <source>
        <dbReference type="ARBA" id="ARBA00023180"/>
    </source>
</evidence>
<evidence type="ECO:0000256" key="7">
    <source>
        <dbReference type="ARBA" id="ARBA00023002"/>
    </source>
</evidence>
<keyword evidence="6" id="KW-0274">FAD</keyword>